<feature type="compositionally biased region" description="Polar residues" evidence="5">
    <location>
        <begin position="243"/>
        <end position="258"/>
    </location>
</feature>
<reference evidence="7" key="1">
    <citation type="submission" date="2022-01" db="EMBL/GenBank/DDBJ databases">
        <authorList>
            <person name="King R."/>
        </authorList>
    </citation>
    <scope>NUCLEOTIDE SEQUENCE</scope>
</reference>
<feature type="domain" description="C2H2-type" evidence="6">
    <location>
        <begin position="439"/>
        <end position="460"/>
    </location>
</feature>
<feature type="region of interest" description="Disordered" evidence="5">
    <location>
        <begin position="237"/>
        <end position="261"/>
    </location>
</feature>
<evidence type="ECO:0000256" key="2">
    <source>
        <dbReference type="ARBA" id="ARBA00022771"/>
    </source>
</evidence>
<evidence type="ECO:0000256" key="1">
    <source>
        <dbReference type="ARBA" id="ARBA00022723"/>
    </source>
</evidence>
<sequence>MAKCIVPSCRSINRELFCSPDDKNKLRKWQQILQVNQSSFLVCDIHFVDKYIRFEKFITQDAFPSILVTPEEYCNDGNNNYCQSCLKVFEASSTKISVNEKIQKMFFKRTSFEITLNSFLCDVCHAKFVDFETFVSSIRAKHELKMSSGVTRIKSEQVDLDDDDNECPELYPIQNLEITHHDNDDPEILKEVLGRHEIVRQQTTPLNGNAQSRHPKIQTLKIQSGRRTSLLVPKIQECDESEQGSSSNLSQPESTNSPMVIIPDYRRHVRVSESLARKIRSRSIHEKKQLSPELNNSIQHDHSITINQQNVNTKRRNSYASSADSEDTSNKRLRAQFQENQSIPCGYCPMHFGEIETLKLHLDEVHKSSPLKAYDKPENFRCTDCNEGFTSYYYLRKHKDCCEYSLRFKCSQQYCRFRAATVDEINNHMLDAHFSQTRCKVCKLDFDSQELYKIHEIQEHSKKERGRKPKIEVRPDYELKKILAHGESSEDDKKVQCLQCSELISPEMLSFHIKQHLDESN</sequence>
<keyword evidence="1" id="KW-0479">Metal-binding</keyword>
<name>A0A9N9RXE9_9DIPT</name>
<organism evidence="7 8">
    <name type="scientific">Chironomus riparius</name>
    <dbReference type="NCBI Taxonomy" id="315576"/>
    <lineage>
        <taxon>Eukaryota</taxon>
        <taxon>Metazoa</taxon>
        <taxon>Ecdysozoa</taxon>
        <taxon>Arthropoda</taxon>
        <taxon>Hexapoda</taxon>
        <taxon>Insecta</taxon>
        <taxon>Pterygota</taxon>
        <taxon>Neoptera</taxon>
        <taxon>Endopterygota</taxon>
        <taxon>Diptera</taxon>
        <taxon>Nematocera</taxon>
        <taxon>Chironomoidea</taxon>
        <taxon>Chironomidae</taxon>
        <taxon>Chironominae</taxon>
        <taxon>Chironomus</taxon>
    </lineage>
</organism>
<dbReference type="InterPro" id="IPR013087">
    <property type="entry name" value="Znf_C2H2_type"/>
</dbReference>
<dbReference type="SUPFAM" id="SSF57716">
    <property type="entry name" value="Glucocorticoid receptor-like (DNA-binding domain)"/>
    <property type="match status" value="1"/>
</dbReference>
<dbReference type="GO" id="GO:0003677">
    <property type="term" value="F:DNA binding"/>
    <property type="evidence" value="ECO:0007669"/>
    <property type="project" value="UniProtKB-KW"/>
</dbReference>
<feature type="region of interest" description="Disordered" evidence="5">
    <location>
        <begin position="299"/>
        <end position="329"/>
    </location>
</feature>
<evidence type="ECO:0000256" key="4">
    <source>
        <dbReference type="ARBA" id="ARBA00023125"/>
    </source>
</evidence>
<gene>
    <name evidence="7" type="ORF">CHIRRI_LOCUS7788</name>
</gene>
<proteinExistence type="predicted"/>
<keyword evidence="4" id="KW-0238">DNA-binding</keyword>
<reference evidence="7" key="2">
    <citation type="submission" date="2022-10" db="EMBL/GenBank/DDBJ databases">
        <authorList>
            <consortium name="ENA_rothamsted_submissions"/>
            <consortium name="culmorum"/>
            <person name="King R."/>
        </authorList>
    </citation>
    <scope>NUCLEOTIDE SEQUENCE</scope>
</reference>
<evidence type="ECO:0000313" key="8">
    <source>
        <dbReference type="Proteomes" id="UP001153620"/>
    </source>
</evidence>
<dbReference type="Proteomes" id="UP001153620">
    <property type="component" value="Chromosome 2"/>
</dbReference>
<dbReference type="GO" id="GO:0008270">
    <property type="term" value="F:zinc ion binding"/>
    <property type="evidence" value="ECO:0007669"/>
    <property type="project" value="UniProtKB-KW"/>
</dbReference>
<keyword evidence="8" id="KW-1185">Reference proteome</keyword>
<dbReference type="SMART" id="SM00980">
    <property type="entry name" value="THAP"/>
    <property type="match status" value="1"/>
</dbReference>
<keyword evidence="2" id="KW-0863">Zinc-finger</keyword>
<dbReference type="PROSITE" id="PS00028">
    <property type="entry name" value="ZINC_FINGER_C2H2_1"/>
    <property type="match status" value="2"/>
</dbReference>
<evidence type="ECO:0000259" key="6">
    <source>
        <dbReference type="PROSITE" id="PS00028"/>
    </source>
</evidence>
<evidence type="ECO:0000313" key="7">
    <source>
        <dbReference type="EMBL" id="CAG9804911.1"/>
    </source>
</evidence>
<protein>
    <recommendedName>
        <fullName evidence="6">C2H2-type domain-containing protein</fullName>
    </recommendedName>
</protein>
<evidence type="ECO:0000256" key="3">
    <source>
        <dbReference type="ARBA" id="ARBA00022833"/>
    </source>
</evidence>
<evidence type="ECO:0000256" key="5">
    <source>
        <dbReference type="SAM" id="MobiDB-lite"/>
    </source>
</evidence>
<dbReference type="InterPro" id="IPR006612">
    <property type="entry name" value="THAP_Znf"/>
</dbReference>
<feature type="compositionally biased region" description="Polar residues" evidence="5">
    <location>
        <begin position="299"/>
        <end position="323"/>
    </location>
</feature>
<keyword evidence="3" id="KW-0862">Zinc</keyword>
<feature type="domain" description="C2H2-type" evidence="6">
    <location>
        <begin position="345"/>
        <end position="366"/>
    </location>
</feature>
<dbReference type="EMBL" id="OU895878">
    <property type="protein sequence ID" value="CAG9804911.1"/>
    <property type="molecule type" value="Genomic_DNA"/>
</dbReference>
<dbReference type="SMART" id="SM00355">
    <property type="entry name" value="ZnF_C2H2"/>
    <property type="match status" value="6"/>
</dbReference>
<dbReference type="AlphaFoldDB" id="A0A9N9RXE9"/>
<accession>A0A9N9RXE9</accession>
<dbReference type="Gene3D" id="3.30.160.60">
    <property type="entry name" value="Classic Zinc Finger"/>
    <property type="match status" value="1"/>
</dbReference>
<dbReference type="OrthoDB" id="7107965at2759"/>